<evidence type="ECO:0000313" key="12">
    <source>
        <dbReference type="EMBL" id="KOO33175.1"/>
    </source>
</evidence>
<dbReference type="InterPro" id="IPR008271">
    <property type="entry name" value="Ser/Thr_kinase_AS"/>
</dbReference>
<feature type="binding site" evidence="9">
    <location>
        <position position="101"/>
    </location>
    <ligand>
        <name>ATP</name>
        <dbReference type="ChEBI" id="CHEBI:30616"/>
    </ligand>
</feature>
<dbReference type="GO" id="GO:0005737">
    <property type="term" value="C:cytoplasm"/>
    <property type="evidence" value="ECO:0007669"/>
    <property type="project" value="TreeGrafter"/>
</dbReference>
<evidence type="ECO:0000256" key="8">
    <source>
        <dbReference type="ARBA" id="ARBA00048679"/>
    </source>
</evidence>
<dbReference type="InterPro" id="IPR000719">
    <property type="entry name" value="Prot_kinase_dom"/>
</dbReference>
<evidence type="ECO:0000256" key="3">
    <source>
        <dbReference type="ARBA" id="ARBA00022679"/>
    </source>
</evidence>
<keyword evidence="2 10" id="KW-0723">Serine/threonine-protein kinase</keyword>
<comment type="catalytic activity">
    <reaction evidence="8">
        <text>L-seryl-[protein] + ATP = O-phospho-L-seryl-[protein] + ADP + H(+)</text>
        <dbReference type="Rhea" id="RHEA:17989"/>
        <dbReference type="Rhea" id="RHEA-COMP:9863"/>
        <dbReference type="Rhea" id="RHEA-COMP:11604"/>
        <dbReference type="ChEBI" id="CHEBI:15378"/>
        <dbReference type="ChEBI" id="CHEBI:29999"/>
        <dbReference type="ChEBI" id="CHEBI:30616"/>
        <dbReference type="ChEBI" id="CHEBI:83421"/>
        <dbReference type="ChEBI" id="CHEBI:456216"/>
        <dbReference type="EC" id="2.7.11.1"/>
    </reaction>
</comment>
<dbReference type="InterPro" id="IPR011009">
    <property type="entry name" value="Kinase-like_dom_sf"/>
</dbReference>
<dbReference type="EC" id="2.7.11.1" evidence="1"/>
<evidence type="ECO:0000256" key="9">
    <source>
        <dbReference type="PROSITE-ProRule" id="PRU10141"/>
    </source>
</evidence>
<evidence type="ECO:0000256" key="4">
    <source>
        <dbReference type="ARBA" id="ARBA00022741"/>
    </source>
</evidence>
<evidence type="ECO:0000256" key="1">
    <source>
        <dbReference type="ARBA" id="ARBA00012513"/>
    </source>
</evidence>
<dbReference type="GO" id="GO:0004674">
    <property type="term" value="F:protein serine/threonine kinase activity"/>
    <property type="evidence" value="ECO:0007669"/>
    <property type="project" value="UniProtKB-KW"/>
</dbReference>
<keyword evidence="6 9" id="KW-0067">ATP-binding</keyword>
<dbReference type="SUPFAM" id="SSF56112">
    <property type="entry name" value="Protein kinase-like (PK-like)"/>
    <property type="match status" value="1"/>
</dbReference>
<evidence type="ECO:0000256" key="2">
    <source>
        <dbReference type="ARBA" id="ARBA00022527"/>
    </source>
</evidence>
<dbReference type="PROSITE" id="PS00108">
    <property type="entry name" value="PROTEIN_KINASE_ST"/>
    <property type="match status" value="1"/>
</dbReference>
<proteinExistence type="inferred from homology"/>
<dbReference type="PANTHER" id="PTHR22967">
    <property type="entry name" value="SERINE/THREONINE PROTEIN KINASE"/>
    <property type="match status" value="1"/>
</dbReference>
<sequence>MLDSSADDVSITDESEKLSSKGKAAAMLSKTLKECVVIGRRARFSWRRMRAGVLVFKESREMGGGQRVFAIGKKLGEGGYSTIWLVHEWQPDGSERQYAVKRVLVNRSDPEQAAAVEHEVTVMRSLPPHPNLVELIGTCNRPQVGGAGGASSSQEEMYLLLELCRGGSLAELLIARAAEEAPLASSFVARTFRDMAMPLVLMHAQPRPLAHRDVKPENYILSDADGRWRLCDFGSTTADTFTYASGTSAHAVSTEEERIHKTSTPQYRAPEMCDLRRGETVGIAADVWALGVSLYKLLFLRDLFGAAGEERLGILNFDPAKKLSPDDCARLRGRRAAPDEGLGVLYDLLRACLTPSASARPPASSLLQMLTSSGALSGPRSPPGDAAGSEHAHLAGRLILSELQPLSLIGGATQPITLPQKWMALQRRSERSRVSGEICFALE</sequence>
<keyword evidence="3" id="KW-0808">Transferase</keyword>
<dbReference type="Proteomes" id="UP000037460">
    <property type="component" value="Unassembled WGS sequence"/>
</dbReference>
<evidence type="ECO:0000313" key="13">
    <source>
        <dbReference type="Proteomes" id="UP000037460"/>
    </source>
</evidence>
<protein>
    <recommendedName>
        <fullName evidence="1">non-specific serine/threonine protein kinase</fullName>
        <ecNumber evidence="1">2.7.11.1</ecNumber>
    </recommendedName>
</protein>
<keyword evidence="4 9" id="KW-0547">Nucleotide-binding</keyword>
<dbReference type="PROSITE" id="PS00107">
    <property type="entry name" value="PROTEIN_KINASE_ATP"/>
    <property type="match status" value="1"/>
</dbReference>
<dbReference type="Pfam" id="PF00069">
    <property type="entry name" value="Pkinase"/>
    <property type="match status" value="1"/>
</dbReference>
<evidence type="ECO:0000259" key="11">
    <source>
        <dbReference type="PROSITE" id="PS50011"/>
    </source>
</evidence>
<accession>A0A0M0K2Y7</accession>
<feature type="domain" description="Protein kinase" evidence="11">
    <location>
        <begin position="69"/>
        <end position="376"/>
    </location>
</feature>
<dbReference type="SMART" id="SM00220">
    <property type="entry name" value="S_TKc"/>
    <property type="match status" value="1"/>
</dbReference>
<dbReference type="EMBL" id="JWZX01001582">
    <property type="protein sequence ID" value="KOO33175.1"/>
    <property type="molecule type" value="Genomic_DNA"/>
</dbReference>
<dbReference type="InterPro" id="IPR017441">
    <property type="entry name" value="Protein_kinase_ATP_BS"/>
</dbReference>
<keyword evidence="13" id="KW-1185">Reference proteome</keyword>
<organism evidence="12 13">
    <name type="scientific">Chrysochromulina tobinii</name>
    <dbReference type="NCBI Taxonomy" id="1460289"/>
    <lineage>
        <taxon>Eukaryota</taxon>
        <taxon>Haptista</taxon>
        <taxon>Haptophyta</taxon>
        <taxon>Prymnesiophyceae</taxon>
        <taxon>Prymnesiales</taxon>
        <taxon>Chrysochromulinaceae</taxon>
        <taxon>Chrysochromulina</taxon>
    </lineage>
</organism>
<evidence type="ECO:0000256" key="6">
    <source>
        <dbReference type="ARBA" id="ARBA00022840"/>
    </source>
</evidence>
<dbReference type="OrthoDB" id="248923at2759"/>
<comment type="similarity">
    <text evidence="10">Belongs to the protein kinase superfamily.</text>
</comment>
<dbReference type="AlphaFoldDB" id="A0A0M0K2Y7"/>
<reference evidence="13" key="1">
    <citation type="journal article" date="2015" name="PLoS Genet.">
        <title>Genome Sequence and Transcriptome Analyses of Chrysochromulina tobin: Metabolic Tools for Enhanced Algal Fitness in the Prominent Order Prymnesiales (Haptophyceae).</title>
        <authorList>
            <person name="Hovde B.T."/>
            <person name="Deodato C.R."/>
            <person name="Hunsperger H.M."/>
            <person name="Ryken S.A."/>
            <person name="Yost W."/>
            <person name="Jha R.K."/>
            <person name="Patterson J."/>
            <person name="Monnat R.J. Jr."/>
            <person name="Barlow S.B."/>
            <person name="Starkenburg S.R."/>
            <person name="Cattolico R.A."/>
        </authorList>
    </citation>
    <scope>NUCLEOTIDE SEQUENCE</scope>
    <source>
        <strain evidence="13">CCMP291</strain>
    </source>
</reference>
<gene>
    <name evidence="12" type="ORF">Ctob_009151</name>
</gene>
<keyword evidence="5" id="KW-0418">Kinase</keyword>
<dbReference type="GO" id="GO:0005524">
    <property type="term" value="F:ATP binding"/>
    <property type="evidence" value="ECO:0007669"/>
    <property type="project" value="UniProtKB-UniRule"/>
</dbReference>
<evidence type="ECO:0000256" key="5">
    <source>
        <dbReference type="ARBA" id="ARBA00022777"/>
    </source>
</evidence>
<evidence type="ECO:0000256" key="10">
    <source>
        <dbReference type="RuleBase" id="RU000304"/>
    </source>
</evidence>
<dbReference type="PANTHER" id="PTHR22967:SF57">
    <property type="entry name" value="AUXILIN, ISOFORM A-RELATED"/>
    <property type="match status" value="1"/>
</dbReference>
<evidence type="ECO:0000256" key="7">
    <source>
        <dbReference type="ARBA" id="ARBA00047899"/>
    </source>
</evidence>
<comment type="catalytic activity">
    <reaction evidence="7">
        <text>L-threonyl-[protein] + ATP = O-phospho-L-threonyl-[protein] + ADP + H(+)</text>
        <dbReference type="Rhea" id="RHEA:46608"/>
        <dbReference type="Rhea" id="RHEA-COMP:11060"/>
        <dbReference type="Rhea" id="RHEA-COMP:11605"/>
        <dbReference type="ChEBI" id="CHEBI:15378"/>
        <dbReference type="ChEBI" id="CHEBI:30013"/>
        <dbReference type="ChEBI" id="CHEBI:30616"/>
        <dbReference type="ChEBI" id="CHEBI:61977"/>
        <dbReference type="ChEBI" id="CHEBI:456216"/>
        <dbReference type="EC" id="2.7.11.1"/>
    </reaction>
</comment>
<dbReference type="PROSITE" id="PS50011">
    <property type="entry name" value="PROTEIN_KINASE_DOM"/>
    <property type="match status" value="1"/>
</dbReference>
<name>A0A0M0K2Y7_9EUKA</name>
<dbReference type="Gene3D" id="1.10.510.10">
    <property type="entry name" value="Transferase(Phosphotransferase) domain 1"/>
    <property type="match status" value="1"/>
</dbReference>
<comment type="caution">
    <text evidence="12">The sequence shown here is derived from an EMBL/GenBank/DDBJ whole genome shotgun (WGS) entry which is preliminary data.</text>
</comment>